<dbReference type="Gene3D" id="2.60.110.10">
    <property type="entry name" value="Thaumatin"/>
    <property type="match status" value="1"/>
</dbReference>
<dbReference type="EMBL" id="WJQU01000004">
    <property type="protein sequence ID" value="KAJ6634666.1"/>
    <property type="molecule type" value="Genomic_DNA"/>
</dbReference>
<dbReference type="SMART" id="SM00205">
    <property type="entry name" value="THN"/>
    <property type="match status" value="1"/>
</dbReference>
<feature type="disulfide bond" evidence="1">
    <location>
        <begin position="183"/>
        <end position="268"/>
    </location>
</feature>
<dbReference type="InterPro" id="IPR037176">
    <property type="entry name" value="Osmotin/thaumatin-like_sf"/>
</dbReference>
<feature type="disulfide bond" evidence="1">
    <location>
        <begin position="240"/>
        <end position="250"/>
    </location>
</feature>
<evidence type="ECO:0000313" key="3">
    <source>
        <dbReference type="Proteomes" id="UP001151699"/>
    </source>
</evidence>
<evidence type="ECO:0000256" key="1">
    <source>
        <dbReference type="PIRSR" id="PIRSR002703-1"/>
    </source>
</evidence>
<dbReference type="AlphaFoldDB" id="A0A9Q0MMZ6"/>
<name>A0A9Q0MMZ6_9DIPT</name>
<dbReference type="PROSITE" id="PS51367">
    <property type="entry name" value="THAUMATIN_2"/>
    <property type="match status" value="1"/>
</dbReference>
<dbReference type="SUPFAM" id="SSF49870">
    <property type="entry name" value="Osmotin, thaumatin-like protein"/>
    <property type="match status" value="1"/>
</dbReference>
<feature type="disulfide bond" evidence="1">
    <location>
        <begin position="111"/>
        <end position="118"/>
    </location>
</feature>
<dbReference type="InterPro" id="IPR001938">
    <property type="entry name" value="Thaumatin"/>
</dbReference>
<feature type="disulfide bond" evidence="1">
    <location>
        <begin position="178"/>
        <end position="285"/>
    </location>
</feature>
<feature type="disulfide bond" evidence="1">
    <location>
        <begin position="215"/>
        <end position="239"/>
    </location>
</feature>
<accession>A0A9Q0MMZ6</accession>
<dbReference type="PIRSF" id="PIRSF002703">
    <property type="entry name" value="Thaumatin"/>
    <property type="match status" value="1"/>
</dbReference>
<organism evidence="2 3">
    <name type="scientific">Pseudolycoriella hygida</name>
    <dbReference type="NCBI Taxonomy" id="35572"/>
    <lineage>
        <taxon>Eukaryota</taxon>
        <taxon>Metazoa</taxon>
        <taxon>Ecdysozoa</taxon>
        <taxon>Arthropoda</taxon>
        <taxon>Hexapoda</taxon>
        <taxon>Insecta</taxon>
        <taxon>Pterygota</taxon>
        <taxon>Neoptera</taxon>
        <taxon>Endopterygota</taxon>
        <taxon>Diptera</taxon>
        <taxon>Nematocera</taxon>
        <taxon>Sciaroidea</taxon>
        <taxon>Sciaridae</taxon>
        <taxon>Pseudolycoriella</taxon>
    </lineage>
</organism>
<sequence>MSPIHKLFQNVAIISVIIKEKLQQTSISHTDEMSMKTLYALLLVVLYVRFSDSRTIEFENRCGYDIWVNPLTNAQGPMLPGGIVRLSNYGRYTYQIPDGGWGGRFWPKSGCDNTGQNCEVGQSIDPCNPGGCDPPAETKVEFFFPPIGDPGDVWYDVSLVDGYSLPAEIVPSVQVGSCVTTNCAISLDDCPTTEDHVGDLRVSRNGRTIKCLSPCKKWNYPPPFGHGLDELISPGVYLCCPTPPIWPEECRAGPVVHTQYVRLVHRDCPTAYAYSYDDEAGLHNCPNGVNFKIKEPTIETCLVEHFRSVRERGFLSAK</sequence>
<keyword evidence="1" id="KW-1015">Disulfide bond</keyword>
<dbReference type="Proteomes" id="UP001151699">
    <property type="component" value="Chromosome C"/>
</dbReference>
<keyword evidence="3" id="KW-1185">Reference proteome</keyword>
<dbReference type="PANTHER" id="PTHR31048">
    <property type="entry name" value="OS03G0233200 PROTEIN"/>
    <property type="match status" value="1"/>
</dbReference>
<dbReference type="Pfam" id="PF00314">
    <property type="entry name" value="Thaumatin"/>
    <property type="match status" value="1"/>
</dbReference>
<dbReference type="PRINTS" id="PR00347">
    <property type="entry name" value="THAUMATIN"/>
</dbReference>
<comment type="caution">
    <text evidence="2">The sequence shown here is derived from an EMBL/GenBank/DDBJ whole genome shotgun (WGS) entry which is preliminary data.</text>
</comment>
<dbReference type="OrthoDB" id="430315at2759"/>
<gene>
    <name evidence="2" type="primary">TLP_1</name>
    <name evidence="2" type="ORF">Bhyg_13243</name>
</gene>
<proteinExistence type="predicted"/>
<evidence type="ECO:0000313" key="2">
    <source>
        <dbReference type="EMBL" id="KAJ6634666.1"/>
    </source>
</evidence>
<reference evidence="2" key="1">
    <citation type="submission" date="2022-07" db="EMBL/GenBank/DDBJ databases">
        <authorList>
            <person name="Trinca V."/>
            <person name="Uliana J.V.C."/>
            <person name="Torres T.T."/>
            <person name="Ward R.J."/>
            <person name="Monesi N."/>
        </authorList>
    </citation>
    <scope>NUCLEOTIDE SEQUENCE</scope>
    <source>
        <strain evidence="2">HSMRA1968</strain>
        <tissue evidence="2">Whole embryos</tissue>
    </source>
</reference>
<protein>
    <submittedName>
        <fullName evidence="2">Glucan endo-1,3-beta-glucosidase</fullName>
    </submittedName>
</protein>
<feature type="disulfide bond" evidence="1">
    <location>
        <begin position="190"/>
        <end position="211"/>
    </location>
</feature>